<sequence>YLFLTFYSMLTMPFVAGNLCRTVLLDDGETFADLLAGWKPYIVDAMERLLDAGG</sequence>
<accession>A0A938WLY3</accession>
<keyword evidence="2" id="KW-1185">Reference proteome</keyword>
<name>A0A938WLY3_9BACT</name>
<protein>
    <submittedName>
        <fullName evidence="1">TetR/AcrR family transcriptional regulator</fullName>
    </submittedName>
</protein>
<dbReference type="EMBL" id="JACJJL010000019">
    <property type="protein sequence ID" value="MBM6662356.1"/>
    <property type="molecule type" value="Genomic_DNA"/>
</dbReference>
<organism evidence="1 2">
    <name type="scientific">Marseilla massiliensis</name>
    <dbReference type="NCBI Taxonomy" id="1841864"/>
    <lineage>
        <taxon>Bacteria</taxon>
        <taxon>Pseudomonadati</taxon>
        <taxon>Bacteroidota</taxon>
        <taxon>Bacteroidia</taxon>
        <taxon>Bacteroidales</taxon>
        <taxon>Prevotellaceae</taxon>
        <taxon>Marseilla</taxon>
    </lineage>
</organism>
<dbReference type="Proteomes" id="UP000764045">
    <property type="component" value="Unassembled WGS sequence"/>
</dbReference>
<gene>
    <name evidence="1" type="ORF">H6B30_11450</name>
</gene>
<evidence type="ECO:0000313" key="2">
    <source>
        <dbReference type="Proteomes" id="UP000764045"/>
    </source>
</evidence>
<proteinExistence type="predicted"/>
<dbReference type="AlphaFoldDB" id="A0A938WLY3"/>
<evidence type="ECO:0000313" key="1">
    <source>
        <dbReference type="EMBL" id="MBM6662356.1"/>
    </source>
</evidence>
<comment type="caution">
    <text evidence="1">The sequence shown here is derived from an EMBL/GenBank/DDBJ whole genome shotgun (WGS) entry which is preliminary data.</text>
</comment>
<feature type="non-terminal residue" evidence="1">
    <location>
        <position position="1"/>
    </location>
</feature>
<reference evidence="1 2" key="1">
    <citation type="journal article" date="2021" name="Sci. Rep.">
        <title>The distribution of antibiotic resistance genes in chicken gut microbiota commensals.</title>
        <authorList>
            <person name="Juricova H."/>
            <person name="Matiasovicova J."/>
            <person name="Kubasova T."/>
            <person name="Cejkova D."/>
            <person name="Rychlik I."/>
        </authorList>
    </citation>
    <scope>NUCLEOTIDE SEQUENCE [LARGE SCALE GENOMIC DNA]</scope>
    <source>
        <strain evidence="1 2">An819</strain>
    </source>
</reference>